<evidence type="ECO:0000313" key="3">
    <source>
        <dbReference type="Proteomes" id="UP001519290"/>
    </source>
</evidence>
<sequence>MTLPPRPTAGPHSSPPPRRGVGRRGVLAGAGVAGTALTAAACSGGQSIGGPDDAPDTASEPFSPEYDGPEVTITFWNGFTGGDGPYMKQLVSEFTEANPLITVKQSSLEWPDFYSKVVTATDAGSGPDVAAMHLDQLASFAARGTIVPLDNLTESVGLSEDDFSPAVWQGGVFQEQRFGISLDMFTLAQYWSTDLLATAGLDAGPATQEEFDAAISSLQSAGVKHPYWISPDNWQTFVSLLGQFGGSLYSEDLTTVSFGEEAGVKALTWMKDVVTSSVSPSDATDLSTAFKNGSSALTHELLWLINDIEDTTDGMEYGIGGFPTIGEAAGVFANSHNFTVTKQADAEENRGQAARVFISWMSENSATWAGSGNIPARASAREDAQFTDSPQAALATDEVLESFIFLQQVPGSREIAADSYARAVSSVVLGEEEPQAALDSAVTTAQEMLDRNRELYGF</sequence>
<dbReference type="RefSeq" id="WP_209900676.1">
    <property type="nucleotide sequence ID" value="NZ_BAAAJW010000002.1"/>
</dbReference>
<dbReference type="PANTHER" id="PTHR43649">
    <property type="entry name" value="ARABINOSE-BINDING PROTEIN-RELATED"/>
    <property type="match status" value="1"/>
</dbReference>
<dbReference type="PROSITE" id="PS51318">
    <property type="entry name" value="TAT"/>
    <property type="match status" value="1"/>
</dbReference>
<keyword evidence="3" id="KW-1185">Reference proteome</keyword>
<reference evidence="2 3" key="1">
    <citation type="submission" date="2021-03" db="EMBL/GenBank/DDBJ databases">
        <title>Sequencing the genomes of 1000 actinobacteria strains.</title>
        <authorList>
            <person name="Klenk H.-P."/>
        </authorList>
    </citation>
    <scope>NUCLEOTIDE SEQUENCE [LARGE SCALE GENOMIC DNA]</scope>
    <source>
        <strain evidence="2 3">DSM 14566</strain>
    </source>
</reference>
<comment type="caution">
    <text evidence="2">The sequence shown here is derived from an EMBL/GenBank/DDBJ whole genome shotgun (WGS) entry which is preliminary data.</text>
</comment>
<dbReference type="InterPro" id="IPR006059">
    <property type="entry name" value="SBP"/>
</dbReference>
<organism evidence="2 3">
    <name type="scientific">Brachybacterium sacelli</name>
    <dbReference type="NCBI Taxonomy" id="173364"/>
    <lineage>
        <taxon>Bacteria</taxon>
        <taxon>Bacillati</taxon>
        <taxon>Actinomycetota</taxon>
        <taxon>Actinomycetes</taxon>
        <taxon>Micrococcales</taxon>
        <taxon>Dermabacteraceae</taxon>
        <taxon>Brachybacterium</taxon>
    </lineage>
</organism>
<name>A0ABS4WZ49_9MICO</name>
<dbReference type="PANTHER" id="PTHR43649:SF12">
    <property type="entry name" value="DIACETYLCHITOBIOSE BINDING PROTEIN DASA"/>
    <property type="match status" value="1"/>
</dbReference>
<evidence type="ECO:0000313" key="2">
    <source>
        <dbReference type="EMBL" id="MBP2381486.1"/>
    </source>
</evidence>
<feature type="region of interest" description="Disordered" evidence="1">
    <location>
        <begin position="1"/>
        <end position="27"/>
    </location>
</feature>
<dbReference type="InterPro" id="IPR050490">
    <property type="entry name" value="Bact_solute-bd_prot1"/>
</dbReference>
<dbReference type="Gene3D" id="3.40.190.10">
    <property type="entry name" value="Periplasmic binding protein-like II"/>
    <property type="match status" value="1"/>
</dbReference>
<feature type="region of interest" description="Disordered" evidence="1">
    <location>
        <begin position="42"/>
        <end position="68"/>
    </location>
</feature>
<dbReference type="Pfam" id="PF13416">
    <property type="entry name" value="SBP_bac_8"/>
    <property type="match status" value="1"/>
</dbReference>
<dbReference type="EMBL" id="JAGIOD010000001">
    <property type="protein sequence ID" value="MBP2381486.1"/>
    <property type="molecule type" value="Genomic_DNA"/>
</dbReference>
<proteinExistence type="predicted"/>
<gene>
    <name evidence="2" type="ORF">JOF43_001443</name>
</gene>
<dbReference type="InterPro" id="IPR006311">
    <property type="entry name" value="TAT_signal"/>
</dbReference>
<keyword evidence="2" id="KW-0762">Sugar transport</keyword>
<dbReference type="SUPFAM" id="SSF53850">
    <property type="entry name" value="Periplasmic binding protein-like II"/>
    <property type="match status" value="1"/>
</dbReference>
<dbReference type="CDD" id="cd14748">
    <property type="entry name" value="PBP2_UgpB"/>
    <property type="match status" value="1"/>
</dbReference>
<dbReference type="Proteomes" id="UP001519290">
    <property type="component" value="Unassembled WGS sequence"/>
</dbReference>
<feature type="compositionally biased region" description="Pro residues" evidence="1">
    <location>
        <begin position="1"/>
        <end position="18"/>
    </location>
</feature>
<evidence type="ECO:0000256" key="1">
    <source>
        <dbReference type="SAM" id="MobiDB-lite"/>
    </source>
</evidence>
<accession>A0ABS4WZ49</accession>
<protein>
    <submittedName>
        <fullName evidence="2">Multiple sugar transport system substrate-binding protein</fullName>
    </submittedName>
</protein>
<keyword evidence="2" id="KW-0813">Transport</keyword>